<name>A0A6H5GLB7_9HEMI</name>
<evidence type="ECO:0000256" key="14">
    <source>
        <dbReference type="ARBA" id="ARBA00022833"/>
    </source>
</evidence>
<evidence type="ECO:0000256" key="10">
    <source>
        <dbReference type="ARBA" id="ARBA00022723"/>
    </source>
</evidence>
<evidence type="ECO:0000256" key="19">
    <source>
        <dbReference type="ARBA" id="ARBA00023228"/>
    </source>
</evidence>
<evidence type="ECO:0000256" key="2">
    <source>
        <dbReference type="ARBA" id="ARBA00004371"/>
    </source>
</evidence>
<keyword evidence="19" id="KW-0458">Lysosome</keyword>
<dbReference type="InterPro" id="IPR039866">
    <property type="entry name" value="CPQ"/>
</dbReference>
<sequence length="176" mass="19650">MINLKMEAKTLGQKTSRNTIVQLNGTSMPDEYVLVSGHLDSWDVGNGAMDDGGGAFISWYAPILLKKLNLIPRRSVRLLGSINATTLELSDDVGSDIMIWANTKVPLAALKNDNERYFWYHHSDADTMEVEDPDVLDSCKLHHNGFNCIRTCPSAGREKFHTNSATFHHETCAKEK</sequence>
<keyword evidence="17" id="KW-0865">Zymogen</keyword>
<evidence type="ECO:0000313" key="23">
    <source>
        <dbReference type="EMBL" id="CAB0004827.1"/>
    </source>
</evidence>
<dbReference type="OrthoDB" id="10013407at2759"/>
<dbReference type="InterPro" id="IPR007484">
    <property type="entry name" value="Peptidase_M28"/>
</dbReference>
<evidence type="ECO:0000256" key="6">
    <source>
        <dbReference type="ARBA" id="ARBA00014116"/>
    </source>
</evidence>
<evidence type="ECO:0000256" key="1">
    <source>
        <dbReference type="ARBA" id="ARBA00004240"/>
    </source>
</evidence>
<keyword evidence="24" id="KW-1185">Reference proteome</keyword>
<evidence type="ECO:0000256" key="20">
    <source>
        <dbReference type="ARBA" id="ARBA00025833"/>
    </source>
</evidence>
<protein>
    <recommendedName>
        <fullName evidence="6">Carboxypeptidase Q</fullName>
    </recommendedName>
    <alternativeName>
        <fullName evidence="21">Plasma glutamate carboxypeptidase</fullName>
    </alternativeName>
</protein>
<evidence type="ECO:0000256" key="13">
    <source>
        <dbReference type="ARBA" id="ARBA00022824"/>
    </source>
</evidence>
<evidence type="ECO:0000256" key="9">
    <source>
        <dbReference type="ARBA" id="ARBA00022670"/>
    </source>
</evidence>
<keyword evidence="16" id="KW-0482">Metalloprotease</keyword>
<comment type="subcellular location">
    <subcellularLocation>
        <location evidence="1">Endoplasmic reticulum</location>
    </subcellularLocation>
    <subcellularLocation>
        <location evidence="3">Golgi apparatus</location>
    </subcellularLocation>
    <subcellularLocation>
        <location evidence="2">Lysosome</location>
    </subcellularLocation>
    <subcellularLocation>
        <location evidence="4">Secreted</location>
    </subcellularLocation>
</comment>
<comment type="subunit">
    <text evidence="20">Homodimer. The monomeric form is inactive while the homodimer is active.</text>
</comment>
<feature type="domain" description="Peptidase M28" evidence="22">
    <location>
        <begin position="18"/>
        <end position="79"/>
    </location>
</feature>
<dbReference type="AlphaFoldDB" id="A0A6H5GLB7"/>
<keyword evidence="11" id="KW-0732">Signal</keyword>
<evidence type="ECO:0000256" key="17">
    <source>
        <dbReference type="ARBA" id="ARBA00023145"/>
    </source>
</evidence>
<dbReference type="Gene3D" id="3.40.630.10">
    <property type="entry name" value="Zn peptidases"/>
    <property type="match status" value="1"/>
</dbReference>
<dbReference type="Pfam" id="PF04389">
    <property type="entry name" value="Peptidase_M28"/>
    <property type="match status" value="1"/>
</dbReference>
<evidence type="ECO:0000256" key="4">
    <source>
        <dbReference type="ARBA" id="ARBA00004613"/>
    </source>
</evidence>
<evidence type="ECO:0000256" key="21">
    <source>
        <dbReference type="ARBA" id="ARBA00033328"/>
    </source>
</evidence>
<keyword evidence="9" id="KW-0645">Protease</keyword>
<dbReference type="GO" id="GO:0005615">
    <property type="term" value="C:extracellular space"/>
    <property type="evidence" value="ECO:0007669"/>
    <property type="project" value="TreeGrafter"/>
</dbReference>
<comment type="similarity">
    <text evidence="5">Belongs to the peptidase M28 family.</text>
</comment>
<evidence type="ECO:0000313" key="24">
    <source>
        <dbReference type="Proteomes" id="UP000479000"/>
    </source>
</evidence>
<proteinExistence type="inferred from homology"/>
<evidence type="ECO:0000256" key="3">
    <source>
        <dbReference type="ARBA" id="ARBA00004555"/>
    </source>
</evidence>
<reference evidence="23 24" key="1">
    <citation type="submission" date="2020-02" db="EMBL/GenBank/DDBJ databases">
        <authorList>
            <person name="Ferguson B K."/>
        </authorList>
    </citation>
    <scope>NUCLEOTIDE SEQUENCE [LARGE SCALE GENOMIC DNA]</scope>
</reference>
<dbReference type="GO" id="GO:0006508">
    <property type="term" value="P:proteolysis"/>
    <property type="evidence" value="ECO:0007669"/>
    <property type="project" value="UniProtKB-KW"/>
</dbReference>
<dbReference type="GO" id="GO:0005764">
    <property type="term" value="C:lysosome"/>
    <property type="evidence" value="ECO:0007669"/>
    <property type="project" value="UniProtKB-SubCell"/>
</dbReference>
<evidence type="ECO:0000256" key="15">
    <source>
        <dbReference type="ARBA" id="ARBA00023034"/>
    </source>
</evidence>
<keyword evidence="10" id="KW-0479">Metal-binding</keyword>
<keyword evidence="15" id="KW-0333">Golgi apparatus</keyword>
<dbReference type="GO" id="GO:0005794">
    <property type="term" value="C:Golgi apparatus"/>
    <property type="evidence" value="ECO:0007669"/>
    <property type="project" value="UniProtKB-SubCell"/>
</dbReference>
<keyword evidence="14" id="KW-0862">Zinc</keyword>
<dbReference type="PANTHER" id="PTHR12053">
    <property type="entry name" value="PROTEASE FAMILY M28 PLASMA GLUTAMATE CARBOXYPEPTIDASE-RELATED"/>
    <property type="match status" value="1"/>
</dbReference>
<evidence type="ECO:0000256" key="11">
    <source>
        <dbReference type="ARBA" id="ARBA00022729"/>
    </source>
</evidence>
<evidence type="ECO:0000256" key="18">
    <source>
        <dbReference type="ARBA" id="ARBA00023180"/>
    </source>
</evidence>
<dbReference type="Proteomes" id="UP000479000">
    <property type="component" value="Unassembled WGS sequence"/>
</dbReference>
<keyword evidence="18" id="KW-0325">Glycoprotein</keyword>
<dbReference type="GO" id="GO:0043171">
    <property type="term" value="P:peptide catabolic process"/>
    <property type="evidence" value="ECO:0007669"/>
    <property type="project" value="TreeGrafter"/>
</dbReference>
<evidence type="ECO:0000256" key="8">
    <source>
        <dbReference type="ARBA" id="ARBA00022645"/>
    </source>
</evidence>
<keyword evidence="13" id="KW-0256">Endoplasmic reticulum</keyword>
<dbReference type="GO" id="GO:0005783">
    <property type="term" value="C:endoplasmic reticulum"/>
    <property type="evidence" value="ECO:0007669"/>
    <property type="project" value="UniProtKB-SubCell"/>
</dbReference>
<dbReference type="EMBL" id="CADCXU010015291">
    <property type="protein sequence ID" value="CAB0004827.1"/>
    <property type="molecule type" value="Genomic_DNA"/>
</dbReference>
<evidence type="ECO:0000256" key="12">
    <source>
        <dbReference type="ARBA" id="ARBA00022801"/>
    </source>
</evidence>
<evidence type="ECO:0000256" key="5">
    <source>
        <dbReference type="ARBA" id="ARBA00010918"/>
    </source>
</evidence>
<keyword evidence="7" id="KW-0964">Secreted</keyword>
<keyword evidence="12" id="KW-0378">Hydrolase</keyword>
<gene>
    <name evidence="23" type="ORF">NTEN_LOCUS10304</name>
</gene>
<accession>A0A6H5GLB7</accession>
<dbReference type="GO" id="GO:0070573">
    <property type="term" value="F:metallodipeptidase activity"/>
    <property type="evidence" value="ECO:0007669"/>
    <property type="project" value="InterPro"/>
</dbReference>
<dbReference type="PANTHER" id="PTHR12053:SF3">
    <property type="entry name" value="CARBOXYPEPTIDASE Q"/>
    <property type="match status" value="1"/>
</dbReference>
<dbReference type="GO" id="GO:0004180">
    <property type="term" value="F:carboxypeptidase activity"/>
    <property type="evidence" value="ECO:0007669"/>
    <property type="project" value="UniProtKB-KW"/>
</dbReference>
<dbReference type="GO" id="GO:0046872">
    <property type="term" value="F:metal ion binding"/>
    <property type="evidence" value="ECO:0007669"/>
    <property type="project" value="UniProtKB-KW"/>
</dbReference>
<dbReference type="SUPFAM" id="SSF53187">
    <property type="entry name" value="Zn-dependent exopeptidases"/>
    <property type="match status" value="1"/>
</dbReference>
<organism evidence="23 24">
    <name type="scientific">Nesidiocoris tenuis</name>
    <dbReference type="NCBI Taxonomy" id="355587"/>
    <lineage>
        <taxon>Eukaryota</taxon>
        <taxon>Metazoa</taxon>
        <taxon>Ecdysozoa</taxon>
        <taxon>Arthropoda</taxon>
        <taxon>Hexapoda</taxon>
        <taxon>Insecta</taxon>
        <taxon>Pterygota</taxon>
        <taxon>Neoptera</taxon>
        <taxon>Paraneoptera</taxon>
        <taxon>Hemiptera</taxon>
        <taxon>Heteroptera</taxon>
        <taxon>Panheteroptera</taxon>
        <taxon>Cimicomorpha</taxon>
        <taxon>Miridae</taxon>
        <taxon>Dicyphina</taxon>
        <taxon>Nesidiocoris</taxon>
    </lineage>
</organism>
<evidence type="ECO:0000256" key="16">
    <source>
        <dbReference type="ARBA" id="ARBA00023049"/>
    </source>
</evidence>
<keyword evidence="8" id="KW-0121">Carboxypeptidase</keyword>
<evidence type="ECO:0000259" key="22">
    <source>
        <dbReference type="Pfam" id="PF04389"/>
    </source>
</evidence>
<evidence type="ECO:0000256" key="7">
    <source>
        <dbReference type="ARBA" id="ARBA00022525"/>
    </source>
</evidence>